<dbReference type="EMBL" id="JBFXLU010000042">
    <property type="protein sequence ID" value="KAL2849531.1"/>
    <property type="molecule type" value="Genomic_DNA"/>
</dbReference>
<reference evidence="2 3" key="1">
    <citation type="submission" date="2024-07" db="EMBL/GenBank/DDBJ databases">
        <title>Section-level genome sequencing and comparative genomics of Aspergillus sections Usti and Cavernicolus.</title>
        <authorList>
            <consortium name="Lawrence Berkeley National Laboratory"/>
            <person name="Nybo J.L."/>
            <person name="Vesth T.C."/>
            <person name="Theobald S."/>
            <person name="Frisvad J.C."/>
            <person name="Larsen T.O."/>
            <person name="Kjaerboelling I."/>
            <person name="Rothschild-Mancinelli K."/>
            <person name="Lyhne E.K."/>
            <person name="Kogle M.E."/>
            <person name="Barry K."/>
            <person name="Clum A."/>
            <person name="Na H."/>
            <person name="Ledsgaard L."/>
            <person name="Lin J."/>
            <person name="Lipzen A."/>
            <person name="Kuo A."/>
            <person name="Riley R."/>
            <person name="Mondo S."/>
            <person name="Labutti K."/>
            <person name="Haridas S."/>
            <person name="Pangalinan J."/>
            <person name="Salamov A.A."/>
            <person name="Simmons B.A."/>
            <person name="Magnuson J.K."/>
            <person name="Chen J."/>
            <person name="Drula E."/>
            <person name="Henrissat B."/>
            <person name="Wiebenga A."/>
            <person name="Lubbers R.J."/>
            <person name="Gomes A.C."/>
            <person name="Makela M.R."/>
            <person name="Stajich J."/>
            <person name="Grigoriev I.V."/>
            <person name="Mortensen U.H."/>
            <person name="De Vries R.P."/>
            <person name="Baker S.E."/>
            <person name="Andersen M.R."/>
        </authorList>
    </citation>
    <scope>NUCLEOTIDE SEQUENCE [LARGE SCALE GENOMIC DNA]</scope>
    <source>
        <strain evidence="2 3">CBS 123904</strain>
    </source>
</reference>
<organism evidence="2 3">
    <name type="scientific">Aspergillus pseudoustus</name>
    <dbReference type="NCBI Taxonomy" id="1810923"/>
    <lineage>
        <taxon>Eukaryota</taxon>
        <taxon>Fungi</taxon>
        <taxon>Dikarya</taxon>
        <taxon>Ascomycota</taxon>
        <taxon>Pezizomycotina</taxon>
        <taxon>Eurotiomycetes</taxon>
        <taxon>Eurotiomycetidae</taxon>
        <taxon>Eurotiales</taxon>
        <taxon>Aspergillaceae</taxon>
        <taxon>Aspergillus</taxon>
        <taxon>Aspergillus subgen. Nidulantes</taxon>
    </lineage>
</organism>
<name>A0ABR4KB72_9EURO</name>
<evidence type="ECO:0008006" key="4">
    <source>
        <dbReference type="Google" id="ProtNLM"/>
    </source>
</evidence>
<dbReference type="Proteomes" id="UP001610446">
    <property type="component" value="Unassembled WGS sequence"/>
</dbReference>
<keyword evidence="1" id="KW-0732">Signal</keyword>
<feature type="signal peptide" evidence="1">
    <location>
        <begin position="1"/>
        <end position="28"/>
    </location>
</feature>
<evidence type="ECO:0000313" key="3">
    <source>
        <dbReference type="Proteomes" id="UP001610446"/>
    </source>
</evidence>
<proteinExistence type="predicted"/>
<protein>
    <recommendedName>
        <fullName evidence="4">Secreted protein</fullName>
    </recommendedName>
</protein>
<keyword evidence="3" id="KW-1185">Reference proteome</keyword>
<comment type="caution">
    <text evidence="2">The sequence shown here is derived from an EMBL/GenBank/DDBJ whole genome shotgun (WGS) entry which is preliminary data.</text>
</comment>
<evidence type="ECO:0000256" key="1">
    <source>
        <dbReference type="SAM" id="SignalP"/>
    </source>
</evidence>
<feature type="chain" id="PRO_5047011998" description="Secreted protein" evidence="1">
    <location>
        <begin position="29"/>
        <end position="75"/>
    </location>
</feature>
<evidence type="ECO:0000313" key="2">
    <source>
        <dbReference type="EMBL" id="KAL2849531.1"/>
    </source>
</evidence>
<gene>
    <name evidence="2" type="ORF">BJY01DRAFT_141651</name>
</gene>
<accession>A0ABR4KB72</accession>
<sequence>MSSPCYPGSRLLLVFVFFLFPATSSTSAMPHKPRGPELFASCIVYLISLLRDSALGAFTKSNRSHHAFIGGTVLA</sequence>